<evidence type="ECO:0000313" key="3">
    <source>
        <dbReference type="EMBL" id="CAH2048198.1"/>
    </source>
</evidence>
<dbReference type="AlphaFoldDB" id="A0AAU9RRE0"/>
<dbReference type="PANTHER" id="PTHR46236">
    <property type="entry name" value="TRAF-LIKE SUPERFAMILY PROTEIN"/>
    <property type="match status" value="1"/>
</dbReference>
<evidence type="ECO:0000259" key="2">
    <source>
        <dbReference type="PROSITE" id="PS50144"/>
    </source>
</evidence>
<keyword evidence="1" id="KW-0175">Coiled coil</keyword>
<dbReference type="InterPro" id="IPR002083">
    <property type="entry name" value="MATH/TRAF_dom"/>
</dbReference>
<dbReference type="InterPro" id="IPR008974">
    <property type="entry name" value="TRAF-like"/>
</dbReference>
<organism evidence="3 4">
    <name type="scientific">Thlaspi arvense</name>
    <name type="common">Field penny-cress</name>
    <dbReference type="NCBI Taxonomy" id="13288"/>
    <lineage>
        <taxon>Eukaryota</taxon>
        <taxon>Viridiplantae</taxon>
        <taxon>Streptophyta</taxon>
        <taxon>Embryophyta</taxon>
        <taxon>Tracheophyta</taxon>
        <taxon>Spermatophyta</taxon>
        <taxon>Magnoliopsida</taxon>
        <taxon>eudicotyledons</taxon>
        <taxon>Gunneridae</taxon>
        <taxon>Pentapetalae</taxon>
        <taxon>rosids</taxon>
        <taxon>malvids</taxon>
        <taxon>Brassicales</taxon>
        <taxon>Brassicaceae</taxon>
        <taxon>Thlaspideae</taxon>
        <taxon>Thlaspi</taxon>
    </lineage>
</organism>
<dbReference type="SUPFAM" id="SSF49599">
    <property type="entry name" value="TRAF domain-like"/>
    <property type="match status" value="1"/>
</dbReference>
<dbReference type="PANTHER" id="PTHR46236:SF12">
    <property type="entry name" value="MATH DOMAIN-CONTAINING PROTEIN"/>
    <property type="match status" value="1"/>
</dbReference>
<dbReference type="Pfam" id="PF22486">
    <property type="entry name" value="MATH_2"/>
    <property type="match status" value="1"/>
</dbReference>
<evidence type="ECO:0000313" key="4">
    <source>
        <dbReference type="Proteomes" id="UP000836841"/>
    </source>
</evidence>
<reference evidence="3 4" key="1">
    <citation type="submission" date="2022-03" db="EMBL/GenBank/DDBJ databases">
        <authorList>
            <person name="Nunn A."/>
            <person name="Chopra R."/>
            <person name="Nunn A."/>
            <person name="Contreras Garrido A."/>
        </authorList>
    </citation>
    <scope>NUCLEOTIDE SEQUENCE [LARGE SCALE GENOMIC DNA]</scope>
</reference>
<evidence type="ECO:0000256" key="1">
    <source>
        <dbReference type="ARBA" id="ARBA00023054"/>
    </source>
</evidence>
<dbReference type="Gene3D" id="2.60.210.10">
    <property type="entry name" value="Apoptosis, Tumor Necrosis Factor Receptor Associated Protein 2, Chain A"/>
    <property type="match status" value="1"/>
</dbReference>
<sequence>MEDHKQTSFTFEIDNFSEKESVISSTTFVSGGCEWYVKVHPKGDHIDDHLSMYLCVANPESLRTVLPTVLRSVHTNGLAKGRASRYTSNPSRKRPKNQWVKTTYMNILLGLIETLNKPLHSFTEAEVSNAERDLIELTEAGFKLDWLKIKLDDVSLGRKKANADGFGVQELVQHINNLKIELNKEQTISAAKILSLEQTVSHLKDELNKKNP</sequence>
<dbReference type="Proteomes" id="UP000836841">
    <property type="component" value="Chromosome 2"/>
</dbReference>
<dbReference type="InterPro" id="IPR050804">
    <property type="entry name" value="MCC"/>
</dbReference>
<protein>
    <recommendedName>
        <fullName evidence="2">MATH domain-containing protein</fullName>
    </recommendedName>
</protein>
<feature type="domain" description="MATH" evidence="2">
    <location>
        <begin position="6"/>
        <end position="61"/>
    </location>
</feature>
<dbReference type="PROSITE" id="PS50144">
    <property type="entry name" value="MATH"/>
    <property type="match status" value="1"/>
</dbReference>
<proteinExistence type="predicted"/>
<dbReference type="CDD" id="cd00121">
    <property type="entry name" value="MATH"/>
    <property type="match status" value="1"/>
</dbReference>
<accession>A0AAU9RRE0</accession>
<dbReference type="EMBL" id="OU466858">
    <property type="protein sequence ID" value="CAH2048198.1"/>
    <property type="molecule type" value="Genomic_DNA"/>
</dbReference>
<dbReference type="PROSITE" id="PS51257">
    <property type="entry name" value="PROKAR_LIPOPROTEIN"/>
    <property type="match status" value="1"/>
</dbReference>
<name>A0AAU9RRE0_THLAR</name>
<gene>
    <name evidence="3" type="ORF">TAV2_LOCUS5533</name>
</gene>
<keyword evidence="4" id="KW-1185">Reference proteome</keyword>